<dbReference type="Proteomes" id="UP000215335">
    <property type="component" value="Unassembled WGS sequence"/>
</dbReference>
<dbReference type="EMBL" id="NNAY01004803">
    <property type="protein sequence ID" value="OXU17391.1"/>
    <property type="molecule type" value="Genomic_DNA"/>
</dbReference>
<sequence>MSPCNYNQYVLLFDGKGVKVGNNTLENPNVYFTDTTEKIQFGLMKTGEHIYPKLFITEDPRGTGIAAEKSLDVYDILITAYFNTKIAFLAHHMKMQFSNMYNDMLLNQCGMQKQVIQNSFMHMYTKPDIAALTIMRKPGYMAAEVYLV</sequence>
<name>A0A232EGB7_9HYME</name>
<feature type="non-terminal residue" evidence="1">
    <location>
        <position position="148"/>
    </location>
</feature>
<protein>
    <submittedName>
        <fullName evidence="1">Uncharacterized protein</fullName>
    </submittedName>
</protein>
<reference evidence="1 2" key="1">
    <citation type="journal article" date="2017" name="Curr. Biol.">
        <title>The Evolution of Venom by Co-option of Single-Copy Genes.</title>
        <authorList>
            <person name="Martinson E.O."/>
            <person name="Mrinalini"/>
            <person name="Kelkar Y.D."/>
            <person name="Chang C.H."/>
            <person name="Werren J.H."/>
        </authorList>
    </citation>
    <scope>NUCLEOTIDE SEQUENCE [LARGE SCALE GENOMIC DNA]</scope>
    <source>
        <strain evidence="1 2">Alberta</strain>
        <tissue evidence="1">Whole body</tissue>
    </source>
</reference>
<organism evidence="1 2">
    <name type="scientific">Trichomalopsis sarcophagae</name>
    <dbReference type="NCBI Taxonomy" id="543379"/>
    <lineage>
        <taxon>Eukaryota</taxon>
        <taxon>Metazoa</taxon>
        <taxon>Ecdysozoa</taxon>
        <taxon>Arthropoda</taxon>
        <taxon>Hexapoda</taxon>
        <taxon>Insecta</taxon>
        <taxon>Pterygota</taxon>
        <taxon>Neoptera</taxon>
        <taxon>Endopterygota</taxon>
        <taxon>Hymenoptera</taxon>
        <taxon>Apocrita</taxon>
        <taxon>Proctotrupomorpha</taxon>
        <taxon>Chalcidoidea</taxon>
        <taxon>Pteromalidae</taxon>
        <taxon>Pteromalinae</taxon>
        <taxon>Trichomalopsis</taxon>
    </lineage>
</organism>
<dbReference type="Pfam" id="PF24664">
    <property type="entry name" value="Monjiviricetes_fusion"/>
    <property type="match status" value="1"/>
</dbReference>
<keyword evidence="2" id="KW-1185">Reference proteome</keyword>
<evidence type="ECO:0000313" key="2">
    <source>
        <dbReference type="Proteomes" id="UP000215335"/>
    </source>
</evidence>
<accession>A0A232EGB7</accession>
<evidence type="ECO:0000313" key="1">
    <source>
        <dbReference type="EMBL" id="OXU17391.1"/>
    </source>
</evidence>
<comment type="caution">
    <text evidence="1">The sequence shown here is derived from an EMBL/GenBank/DDBJ whole genome shotgun (WGS) entry which is preliminary data.</text>
</comment>
<proteinExistence type="predicted"/>
<dbReference type="AlphaFoldDB" id="A0A232EGB7"/>
<gene>
    <name evidence="1" type="ORF">TSAR_007383</name>
</gene>